<dbReference type="Proteomes" id="UP001054821">
    <property type="component" value="Chromosome 7"/>
</dbReference>
<dbReference type="EMBL" id="JAJFAZ020000007">
    <property type="protein sequence ID" value="KAI5317329.1"/>
    <property type="molecule type" value="Genomic_DNA"/>
</dbReference>
<proteinExistence type="predicted"/>
<name>A0AAD4V3V4_PRUDU</name>
<organism evidence="1 2">
    <name type="scientific">Prunus dulcis</name>
    <name type="common">Almond</name>
    <name type="synonym">Amygdalus dulcis</name>
    <dbReference type="NCBI Taxonomy" id="3755"/>
    <lineage>
        <taxon>Eukaryota</taxon>
        <taxon>Viridiplantae</taxon>
        <taxon>Streptophyta</taxon>
        <taxon>Embryophyta</taxon>
        <taxon>Tracheophyta</taxon>
        <taxon>Spermatophyta</taxon>
        <taxon>Magnoliopsida</taxon>
        <taxon>eudicotyledons</taxon>
        <taxon>Gunneridae</taxon>
        <taxon>Pentapetalae</taxon>
        <taxon>rosids</taxon>
        <taxon>fabids</taxon>
        <taxon>Rosales</taxon>
        <taxon>Rosaceae</taxon>
        <taxon>Amygdaloideae</taxon>
        <taxon>Amygdaleae</taxon>
        <taxon>Prunus</taxon>
    </lineage>
</organism>
<reference evidence="1 2" key="1">
    <citation type="journal article" date="2022" name="G3 (Bethesda)">
        <title>Whole-genome sequence and methylome profiling of the almond [Prunus dulcis (Mill.) D.A. Webb] cultivar 'Nonpareil'.</title>
        <authorList>
            <person name="D'Amico-Willman K.M."/>
            <person name="Ouma W.Z."/>
            <person name="Meulia T."/>
            <person name="Sideli G.M."/>
            <person name="Gradziel T.M."/>
            <person name="Fresnedo-Ramirez J."/>
        </authorList>
    </citation>
    <scope>NUCLEOTIDE SEQUENCE [LARGE SCALE GENOMIC DNA]</scope>
    <source>
        <strain evidence="1">Clone GOH B32 T37-40</strain>
    </source>
</reference>
<keyword evidence="2" id="KW-1185">Reference proteome</keyword>
<evidence type="ECO:0000313" key="1">
    <source>
        <dbReference type="EMBL" id="KAI5317329.1"/>
    </source>
</evidence>
<accession>A0AAD4V3V4</accession>
<evidence type="ECO:0000313" key="2">
    <source>
        <dbReference type="Proteomes" id="UP001054821"/>
    </source>
</evidence>
<gene>
    <name evidence="1" type="ORF">L3X38_037036</name>
</gene>
<protein>
    <submittedName>
        <fullName evidence="1">Uncharacterized protein</fullName>
    </submittedName>
</protein>
<dbReference type="AlphaFoldDB" id="A0AAD4V3V4"/>
<sequence length="169" mass="19079">MWQGNKPSNWGTNSQPENTVKTLKTCTLENQSYVRKLPNQGPTATPVKDALVSDISKYLTFLYPSSKSGEDNAQYAKFVRGSNVNRIGIRKYLRARENQEITLGHNEPFSIAAMRRHTCRQCVGVQSDNTSLENLNIIAQDSYPRRNTLFGITFVLGPTPISDRKWPES</sequence>
<comment type="caution">
    <text evidence="1">The sequence shown here is derived from an EMBL/GenBank/DDBJ whole genome shotgun (WGS) entry which is preliminary data.</text>
</comment>